<accession>A0A1H3FED2</accession>
<dbReference type="EC" id="3.5.3.6" evidence="2"/>
<dbReference type="GO" id="GO:0019546">
    <property type="term" value="P:L-arginine deiminase pathway"/>
    <property type="evidence" value="ECO:0007669"/>
    <property type="project" value="TreeGrafter"/>
</dbReference>
<sequence length="334" mass="36818">MNAITENEWRYNQLIKRFPSEPEPAFEAPDQLERWWGRNWGCSNDVGRLRVVLMHRPGEEVNQVDTARRLDNNAFGDEQTGWYWRGDTPPDLPGMQAQHDAYVALLRAEGVEVVFVDKAAEGRMKTCYTRDSVIGVGGGAIVTRLGPKIRRGEELPVTRTLAGIGCPILRTISGTGVMEGGSFCWLNSKTVAIGLSSRVNEEGARQVEEVLRTQGVELIRVGLTGYRLHIDGVFVMLAPDLALCNSALLPWEFIQRLGELGIKLIEVCPEDDSSIINSLAIGPGRVIMPDGLSTRTERELTRAGVEILQLPYDKVILGGGGLHCSTSPLIRDEV</sequence>
<comment type="pathway">
    <text evidence="1">Amino-acid degradation; L-arginine degradation via ADI pathway; carbamoyl phosphate from L-arginine: step 1/2.</text>
</comment>
<dbReference type="PANTHER" id="PTHR47271:SF2">
    <property type="entry name" value="ARGININE DEIMINASE"/>
    <property type="match status" value="1"/>
</dbReference>
<evidence type="ECO:0000313" key="4">
    <source>
        <dbReference type="EMBL" id="SDX88479.1"/>
    </source>
</evidence>
<dbReference type="PANTHER" id="PTHR47271">
    <property type="entry name" value="ARGININE DEIMINASE"/>
    <property type="match status" value="1"/>
</dbReference>
<comment type="catalytic activity">
    <reaction evidence="3">
        <text>L-arginine + H2O = L-citrulline + NH4(+)</text>
        <dbReference type="Rhea" id="RHEA:19597"/>
        <dbReference type="ChEBI" id="CHEBI:15377"/>
        <dbReference type="ChEBI" id="CHEBI:28938"/>
        <dbReference type="ChEBI" id="CHEBI:32682"/>
        <dbReference type="ChEBI" id="CHEBI:57743"/>
        <dbReference type="EC" id="3.5.3.6"/>
    </reaction>
</comment>
<dbReference type="Pfam" id="PF19420">
    <property type="entry name" value="DDAH_eukar"/>
    <property type="match status" value="1"/>
</dbReference>
<evidence type="ECO:0000256" key="1">
    <source>
        <dbReference type="ARBA" id="ARBA00005213"/>
    </source>
</evidence>
<evidence type="ECO:0000256" key="2">
    <source>
        <dbReference type="ARBA" id="ARBA00012171"/>
    </source>
</evidence>
<reference evidence="4 5" key="1">
    <citation type="submission" date="2016-10" db="EMBL/GenBank/DDBJ databases">
        <authorList>
            <person name="de Groot N.N."/>
        </authorList>
    </citation>
    <scope>NUCLEOTIDE SEQUENCE [LARGE SCALE GENOMIC DNA]</scope>
    <source>
        <strain evidence="4 5">DSM 17890</strain>
    </source>
</reference>
<dbReference type="STRING" id="356660.SAMN05444336_11247"/>
<dbReference type="OrthoDB" id="9807502at2"/>
<gene>
    <name evidence="4" type="ORF">SAMN05444336_11247</name>
</gene>
<dbReference type="AlphaFoldDB" id="A0A1H3FED2"/>
<keyword evidence="4" id="KW-0378">Hydrolase</keyword>
<dbReference type="EMBL" id="FNMZ01000012">
    <property type="protein sequence ID" value="SDX88479.1"/>
    <property type="molecule type" value="Genomic_DNA"/>
</dbReference>
<dbReference type="SUPFAM" id="SSF55909">
    <property type="entry name" value="Pentein"/>
    <property type="match status" value="1"/>
</dbReference>
<evidence type="ECO:0000313" key="5">
    <source>
        <dbReference type="Proteomes" id="UP000199118"/>
    </source>
</evidence>
<dbReference type="GO" id="GO:0016990">
    <property type="term" value="F:arginine deiminase activity"/>
    <property type="evidence" value="ECO:0007669"/>
    <property type="project" value="UniProtKB-EC"/>
</dbReference>
<protein>
    <recommendedName>
        <fullName evidence="2">arginine deiminase</fullName>
        <ecNumber evidence="2">3.5.3.6</ecNumber>
    </recommendedName>
</protein>
<organism evidence="4 5">
    <name type="scientific">Albimonas donghaensis</name>
    <dbReference type="NCBI Taxonomy" id="356660"/>
    <lineage>
        <taxon>Bacteria</taxon>
        <taxon>Pseudomonadati</taxon>
        <taxon>Pseudomonadota</taxon>
        <taxon>Alphaproteobacteria</taxon>
        <taxon>Rhodobacterales</taxon>
        <taxon>Paracoccaceae</taxon>
        <taxon>Albimonas</taxon>
    </lineage>
</organism>
<dbReference type="RefSeq" id="WP_092685170.1">
    <property type="nucleotide sequence ID" value="NZ_FNMZ01000012.1"/>
</dbReference>
<evidence type="ECO:0000256" key="3">
    <source>
        <dbReference type="ARBA" id="ARBA00049429"/>
    </source>
</evidence>
<proteinExistence type="predicted"/>
<name>A0A1H3FED2_9RHOB</name>
<dbReference type="Proteomes" id="UP000199118">
    <property type="component" value="Unassembled WGS sequence"/>
</dbReference>
<keyword evidence="5" id="KW-1185">Reference proteome</keyword>
<dbReference type="Gene3D" id="3.75.10.10">
    <property type="entry name" value="L-arginine/glycine Amidinotransferase, Chain A"/>
    <property type="match status" value="1"/>
</dbReference>